<evidence type="ECO:0000256" key="1">
    <source>
        <dbReference type="ARBA" id="ARBA00010088"/>
    </source>
</evidence>
<reference evidence="4 5" key="1">
    <citation type="submission" date="2014-03" db="EMBL/GenBank/DDBJ databases">
        <title>Bradyrhizobium valentinum sp. nov., isolated from effective nodules of Lupinus mariae-josephae, a lupine endemic of basic-lime soils in Eastern Spain.</title>
        <authorList>
            <person name="Duran D."/>
            <person name="Rey L."/>
            <person name="Navarro A."/>
            <person name="Busquets A."/>
            <person name="Imperial J."/>
            <person name="Ruiz-Argueso T."/>
        </authorList>
    </citation>
    <scope>NUCLEOTIDE SEQUENCE [LARGE SCALE GENOMIC DNA]</scope>
    <source>
        <strain evidence="4 5">Ro19</strain>
    </source>
</reference>
<dbReference type="InterPro" id="IPR050266">
    <property type="entry name" value="AB_hydrolase_sf"/>
</dbReference>
<dbReference type="PANTHER" id="PTHR43798">
    <property type="entry name" value="MONOACYLGLYCEROL LIPASE"/>
    <property type="match status" value="1"/>
</dbReference>
<dbReference type="EMBL" id="LLYA01000203">
    <property type="protein sequence ID" value="KRR17856.1"/>
    <property type="molecule type" value="Genomic_DNA"/>
</dbReference>
<evidence type="ECO:0000313" key="5">
    <source>
        <dbReference type="Proteomes" id="UP000052023"/>
    </source>
</evidence>
<dbReference type="PRINTS" id="PR00111">
    <property type="entry name" value="ABHYDROLASE"/>
</dbReference>
<dbReference type="Pfam" id="PF00561">
    <property type="entry name" value="Abhydrolase_1"/>
    <property type="match status" value="1"/>
</dbReference>
<dbReference type="InterPro" id="IPR029058">
    <property type="entry name" value="AB_hydrolase_fold"/>
</dbReference>
<keyword evidence="5" id="KW-1185">Reference proteome</keyword>
<comment type="caution">
    <text evidence="4">The sequence shown here is derived from an EMBL/GenBank/DDBJ whole genome shotgun (WGS) entry which is preliminary data.</text>
</comment>
<comment type="similarity">
    <text evidence="1">Belongs to the peptidase S33 family.</text>
</comment>
<dbReference type="AlphaFoldDB" id="A0A0R3MKL6"/>
<dbReference type="Proteomes" id="UP000052023">
    <property type="component" value="Unassembled WGS sequence"/>
</dbReference>
<dbReference type="GO" id="GO:0016020">
    <property type="term" value="C:membrane"/>
    <property type="evidence" value="ECO:0007669"/>
    <property type="project" value="TreeGrafter"/>
</dbReference>
<gene>
    <name evidence="4" type="ORF">CQ13_10780</name>
</gene>
<organism evidence="4 5">
    <name type="scientific">Bradyrhizobium retamae</name>
    <dbReference type="NCBI Taxonomy" id="1300035"/>
    <lineage>
        <taxon>Bacteria</taxon>
        <taxon>Pseudomonadati</taxon>
        <taxon>Pseudomonadota</taxon>
        <taxon>Alphaproteobacteria</taxon>
        <taxon>Hyphomicrobiales</taxon>
        <taxon>Nitrobacteraceae</taxon>
        <taxon>Bradyrhizobium</taxon>
    </lineage>
</organism>
<proteinExistence type="inferred from homology"/>
<feature type="domain" description="AB hydrolase-1" evidence="3">
    <location>
        <begin position="30"/>
        <end position="275"/>
    </location>
</feature>
<dbReference type="GO" id="GO:0006508">
    <property type="term" value="P:proteolysis"/>
    <property type="evidence" value="ECO:0007669"/>
    <property type="project" value="InterPro"/>
</dbReference>
<dbReference type="SUPFAM" id="SSF53474">
    <property type="entry name" value="alpha/beta-Hydrolases"/>
    <property type="match status" value="1"/>
</dbReference>
<dbReference type="PRINTS" id="PR00793">
    <property type="entry name" value="PROAMNOPTASE"/>
</dbReference>
<evidence type="ECO:0000313" key="4">
    <source>
        <dbReference type="EMBL" id="KRR17856.1"/>
    </source>
</evidence>
<sequence>MHVSVNGVRLFFDVEGAKFVPDGPAMREKPTLLLLHGGPGFDHTIYKPAYSALADVAQIVYLDHRGNGRSEDGPRERWNLAQWGDDVHAFCEALGIIDPIVLGASFGGMVALAYATRHPDHPSKLVLISTEAAGDTYLDRRVALFERFGGLEVGALARSRFLDVDSPRDQAAVDAWRKLAFPIYTRTPRDPNLGSRTVGKPAVGLHFSAKPGGESHTFNMFPDLYRIQCPTLVMGGEDDPMHPIESQADIAAALPAHLVQFERFANCGHAVVPDAPERAMAVIRDFIARPK</sequence>
<dbReference type="InterPro" id="IPR000073">
    <property type="entry name" value="AB_hydrolase_1"/>
</dbReference>
<keyword evidence="2" id="KW-0378">Hydrolase</keyword>
<dbReference type="RefSeq" id="WP_057847296.1">
    <property type="nucleotide sequence ID" value="NZ_LLYA01000203.1"/>
</dbReference>
<accession>A0A0R3MKL6</accession>
<name>A0A0R3MKL6_9BRAD</name>
<protein>
    <recommendedName>
        <fullName evidence="3">AB hydrolase-1 domain-containing protein</fullName>
    </recommendedName>
</protein>
<dbReference type="PANTHER" id="PTHR43798:SF33">
    <property type="entry name" value="HYDROLASE, PUTATIVE (AFU_ORTHOLOGUE AFUA_2G14860)-RELATED"/>
    <property type="match status" value="1"/>
</dbReference>
<evidence type="ECO:0000256" key="2">
    <source>
        <dbReference type="ARBA" id="ARBA00022801"/>
    </source>
</evidence>
<dbReference type="InterPro" id="IPR002410">
    <property type="entry name" value="Peptidase_S33"/>
</dbReference>
<evidence type="ECO:0000259" key="3">
    <source>
        <dbReference type="Pfam" id="PF00561"/>
    </source>
</evidence>
<dbReference type="GO" id="GO:0008233">
    <property type="term" value="F:peptidase activity"/>
    <property type="evidence" value="ECO:0007669"/>
    <property type="project" value="InterPro"/>
</dbReference>
<dbReference type="OrthoDB" id="7958481at2"/>
<dbReference type="Gene3D" id="3.40.50.1820">
    <property type="entry name" value="alpha/beta hydrolase"/>
    <property type="match status" value="1"/>
</dbReference>